<feature type="domain" description="AP-5 complex subunit beta-1 beta-barrel" evidence="8">
    <location>
        <begin position="1014"/>
        <end position="1083"/>
    </location>
</feature>
<reference evidence="10" key="3">
    <citation type="submission" date="2025-09" db="UniProtKB">
        <authorList>
            <consortium name="Ensembl"/>
        </authorList>
    </citation>
    <scope>IDENTIFICATION</scope>
</reference>
<feature type="domain" description="AP-5 complex subunit beta-1 N-terminal" evidence="6">
    <location>
        <begin position="357"/>
        <end position="426"/>
    </location>
</feature>
<evidence type="ECO:0000259" key="6">
    <source>
        <dbReference type="Pfam" id="PF21587"/>
    </source>
</evidence>
<name>A0A8C4L4I8_EQUAS</name>
<evidence type="ECO:0000313" key="11">
    <source>
        <dbReference type="Proteomes" id="UP000694387"/>
    </source>
</evidence>
<dbReference type="InterPro" id="IPR048978">
    <property type="entry name" value="AP5B1_N"/>
</dbReference>
<accession>A0A8C4L4I8</accession>
<dbReference type="PANTHER" id="PTHR34033:SF1">
    <property type="entry name" value="AP-5 COMPLEX SUBUNIT BETA-1"/>
    <property type="match status" value="1"/>
</dbReference>
<evidence type="ECO:0000256" key="4">
    <source>
        <dbReference type="ARBA" id="ARBA00032431"/>
    </source>
</evidence>
<evidence type="ECO:0000256" key="3">
    <source>
        <dbReference type="ARBA" id="ARBA00022927"/>
    </source>
</evidence>
<dbReference type="Pfam" id="PF21590">
    <property type="entry name" value="AP5B1_C"/>
    <property type="match status" value="1"/>
</dbReference>
<evidence type="ECO:0000259" key="9">
    <source>
        <dbReference type="Pfam" id="PF21590"/>
    </source>
</evidence>
<dbReference type="Ensembl" id="ENSEAST00005006376.2">
    <property type="protein sequence ID" value="ENSEASP00005005835.2"/>
    <property type="gene ID" value="ENSEASG00005004309.2"/>
</dbReference>
<feature type="domain" description="AP5B1 C-terminal" evidence="9">
    <location>
        <begin position="1105"/>
        <end position="1197"/>
    </location>
</feature>
<dbReference type="Pfam" id="PF21589">
    <property type="entry name" value="AP5B1_barrel"/>
    <property type="match status" value="1"/>
</dbReference>
<dbReference type="GO" id="GO:0016197">
    <property type="term" value="P:endosomal transport"/>
    <property type="evidence" value="ECO:0007669"/>
    <property type="project" value="Ensembl"/>
</dbReference>
<feature type="compositionally biased region" description="Pro residues" evidence="5">
    <location>
        <begin position="226"/>
        <end position="242"/>
    </location>
</feature>
<evidence type="ECO:0000256" key="1">
    <source>
        <dbReference type="ARBA" id="ARBA00018167"/>
    </source>
</evidence>
<dbReference type="Pfam" id="PF21587">
    <property type="entry name" value="AP5B1_N"/>
    <property type="match status" value="1"/>
</dbReference>
<dbReference type="InterPro" id="IPR048980">
    <property type="entry name" value="AP5B1_barrel"/>
</dbReference>
<dbReference type="Pfam" id="PF21588">
    <property type="entry name" value="AP5B1_middle"/>
    <property type="match status" value="1"/>
</dbReference>
<evidence type="ECO:0000259" key="7">
    <source>
        <dbReference type="Pfam" id="PF21588"/>
    </source>
</evidence>
<feature type="compositionally biased region" description="Basic residues" evidence="5">
    <location>
        <begin position="290"/>
        <end position="305"/>
    </location>
</feature>
<dbReference type="Proteomes" id="UP000694387">
    <property type="component" value="Chromosome 29"/>
</dbReference>
<dbReference type="InterPro" id="IPR048981">
    <property type="entry name" value="AP5B1_C"/>
</dbReference>
<feature type="compositionally biased region" description="Basic and acidic residues" evidence="5">
    <location>
        <begin position="139"/>
        <end position="154"/>
    </location>
</feature>
<reference evidence="10 11" key="1">
    <citation type="journal article" date="2020" name="Nat. Commun.">
        <title>Donkey genomes provide new insights into domestication and selection for coat color.</title>
        <authorList>
            <person name="Wang"/>
            <person name="C."/>
            <person name="Li"/>
            <person name="H."/>
            <person name="Guo"/>
            <person name="Y."/>
            <person name="Huang"/>
            <person name="J."/>
            <person name="Sun"/>
            <person name="Y."/>
            <person name="Min"/>
            <person name="J."/>
            <person name="Wang"/>
            <person name="J."/>
            <person name="Fang"/>
            <person name="X."/>
            <person name="Zhao"/>
            <person name="Z."/>
            <person name="Wang"/>
            <person name="S."/>
            <person name="Zhang"/>
            <person name="Y."/>
            <person name="Liu"/>
            <person name="Q."/>
            <person name="Jiang"/>
            <person name="Q."/>
            <person name="Wang"/>
            <person name="X."/>
            <person name="Guo"/>
            <person name="Y."/>
            <person name="Yang"/>
            <person name="C."/>
            <person name="Wang"/>
            <person name="Y."/>
            <person name="Tian"/>
            <person name="F."/>
            <person name="Zhuang"/>
            <person name="G."/>
            <person name="Fan"/>
            <person name="Y."/>
            <person name="Gao"/>
            <person name="Q."/>
            <person name="Li"/>
            <person name="Y."/>
            <person name="Ju"/>
            <person name="Z."/>
            <person name="Li"/>
            <person name="J."/>
            <person name="Li"/>
            <person name="R."/>
            <person name="Hou"/>
            <person name="M."/>
            <person name="Yang"/>
            <person name="G."/>
            <person name="Liu"/>
            <person name="G."/>
            <person name="Liu"/>
            <person name="W."/>
            <person name="Guo"/>
            <person name="J."/>
            <person name="Pan"/>
            <person name="S."/>
            <person name="Fan"/>
            <person name="G."/>
            <person name="Zhang"/>
            <person name="W."/>
            <person name="Zhang"/>
            <person name="R."/>
            <person name="Yu"/>
            <person name="J."/>
            <person name="Zhang"/>
            <person name="X."/>
            <person name="Yin"/>
            <person name="Q."/>
            <person name="Ji"/>
            <person name="C."/>
            <person name="Jin"/>
            <person name="Y."/>
            <person name="Yue"/>
            <person name="G."/>
            <person name="Liu"/>
            <person name="M."/>
            <person name="Xu"/>
            <person name="J."/>
            <person name="Liu"/>
            <person name="S."/>
            <person name="Jordana"/>
            <person name="J."/>
            <person name="Noce"/>
            <person name="A."/>
            <person name="Amills"/>
            <person name="M."/>
            <person name="Wu"/>
            <person name="D.D."/>
            <person name="Li"/>
            <person name="S."/>
            <person name="Zhou"/>
            <person name="X. and Zhong"/>
            <person name="J."/>
        </authorList>
    </citation>
    <scope>NUCLEOTIDE SEQUENCE [LARGE SCALE GENOMIC DNA]</scope>
</reference>
<evidence type="ECO:0000256" key="2">
    <source>
        <dbReference type="ARBA" id="ARBA00022448"/>
    </source>
</evidence>
<dbReference type="GO" id="GO:0030119">
    <property type="term" value="C:AP-type membrane coat adaptor complex"/>
    <property type="evidence" value="ECO:0007669"/>
    <property type="project" value="Ensembl"/>
</dbReference>
<dbReference type="GO" id="GO:0005765">
    <property type="term" value="C:lysosomal membrane"/>
    <property type="evidence" value="ECO:0007669"/>
    <property type="project" value="TreeGrafter"/>
</dbReference>
<evidence type="ECO:0000256" key="5">
    <source>
        <dbReference type="SAM" id="MobiDB-lite"/>
    </source>
</evidence>
<feature type="region of interest" description="Disordered" evidence="5">
    <location>
        <begin position="87"/>
        <end position="322"/>
    </location>
</feature>
<dbReference type="InterPro" id="IPR048979">
    <property type="entry name" value="AP5B1_middle"/>
</dbReference>
<feature type="compositionally biased region" description="Basic residues" evidence="5">
    <location>
        <begin position="119"/>
        <end position="129"/>
    </location>
</feature>
<evidence type="ECO:0000259" key="8">
    <source>
        <dbReference type="Pfam" id="PF21589"/>
    </source>
</evidence>
<protein>
    <recommendedName>
        <fullName evidence="1">AP-5 complex subunit beta-1</fullName>
    </recommendedName>
    <alternativeName>
        <fullName evidence="4">Adaptor-related protein complex 5 beta subunit</fullName>
    </alternativeName>
</protein>
<gene>
    <name evidence="10" type="primary">AP5B1</name>
</gene>
<feature type="compositionally biased region" description="Low complexity" evidence="5">
    <location>
        <begin position="216"/>
        <end position="225"/>
    </location>
</feature>
<dbReference type="GO" id="GO:0015031">
    <property type="term" value="P:protein transport"/>
    <property type="evidence" value="ECO:0007669"/>
    <property type="project" value="UniProtKB-KW"/>
</dbReference>
<dbReference type="PANTHER" id="PTHR34033">
    <property type="entry name" value="AP-5 COMPLEX SUBUNIT BETA-1"/>
    <property type="match status" value="1"/>
</dbReference>
<keyword evidence="3" id="KW-0653">Protein transport</keyword>
<sequence length="1202" mass="127546">MLRRHPTCHNYKDPTKSIQLSTGGIWGEKAKKKKSAVSGTGWPQVFGGEASVSRSVLGVRAMSPVIRRALPVRTSATRCFPASSRLVLAPPASPRPAGLRDACRPAAGPKAKVSSFRPPRPRRQLRAPKPRGWGPGPASEKRSQAPRRPPDRFSRGRGAHFLRAPWDRTLHTPQRPPWEPEDRHPTLPPGAARGGAGCGAPGRPPLQPSGRCPAEAPGWRPVRGGPRPPGAGTHPPPPPLPGPAAVSGKGGCAQRDSYSAPAKPAGRHLPAGREGEAAAPLRPPAPSRPPTRRPAPRRPPGRSRPARAPAAAESGGGPACLTMGPPSREAWAQRLSAFRASPSAFMAGPEGEDLGRDLLSDLRSEKLNEQTKVSLLALSLEYPAQLWPDAPAAEAAASSLLDTLVLLPPRPSALRKPLLLAATTALVAGGALGPTSGASLRLLPLVLGLASGRDLGRGFGPASEQRPLQATACECLRELESCQPGLLGGCLGLLRGLLGQEGAVGPVQPLSLLLALALRNTLVIQARAGAGLQGLLVAGSSGTGGSPWTWTLAEEGAAHLQPQAPSWLAAEEGECGLAALEPNPEEARELRAAVAQLLDTSYLLAPVAQAQLLWLLGWALRGLRGQLPVLFKTQLVRLLGTAQLTLLHAVLALKAAFGEALFTAQDEDLLLRRLTAAAQHPAVPPPAHLFYLHCLLHFPENCPLGPTGEEAAPLLLGPQLCRGLLPSLLHDPMALLARLHLLCLLCAEDEEKEEKGQGQSPQLYLEDLLAGLRQRAALDGAPRALATLCFQASYLVAHCLAGQPTMMTALTHGLVQLYRDRPVLAPHFVDLLDQVGPELGEPLRVALQQEVVARPGKDEALRWHLQMLAKVADGDAQSGTLSFLQAAAAHCKDWGLQQALLQVCRALLRAGVGGGLADLLQALAWQLEDPDGRDHARLYYVLLAHLATPKLQVALGPSLVAPALPSSLVAENQGFVAALMVQEAPAPIQLSVGPRRAEGPIPVLQLQVEVLEPVYSLELRFRVEGQLYAPLGAVHVPCLCPGRPARPLLLPLQPRRPAPTRLDVRALYTTPTGLTCHAHLPPLPVTFADLFLPFPQPPEGTELGFFEELWDSCLPKGTESRLWCPLGPEGLEALVSRHLEPFVMVAQPPSSYHIAIRLPPDSRLLLRLEAAQADGVPVALRTDDWAVLPLAGDYLRGLSAAA</sequence>
<organism evidence="10 11">
    <name type="scientific">Equus asinus</name>
    <name type="common">Donkey</name>
    <name type="synonym">Equus africanus asinus</name>
    <dbReference type="NCBI Taxonomy" id="9793"/>
    <lineage>
        <taxon>Eukaryota</taxon>
        <taxon>Metazoa</taxon>
        <taxon>Chordata</taxon>
        <taxon>Craniata</taxon>
        <taxon>Vertebrata</taxon>
        <taxon>Euteleostomi</taxon>
        <taxon>Mammalia</taxon>
        <taxon>Eutheria</taxon>
        <taxon>Laurasiatheria</taxon>
        <taxon>Perissodactyla</taxon>
        <taxon>Equidae</taxon>
        <taxon>Equus</taxon>
    </lineage>
</organism>
<dbReference type="InterPro" id="IPR038741">
    <property type="entry name" value="AP5B1"/>
</dbReference>
<evidence type="ECO:0000313" key="10">
    <source>
        <dbReference type="Ensembl" id="ENSEASP00005005835.2"/>
    </source>
</evidence>
<keyword evidence="2" id="KW-0813">Transport</keyword>
<reference evidence="10" key="2">
    <citation type="submission" date="2025-08" db="UniProtKB">
        <authorList>
            <consortium name="Ensembl"/>
        </authorList>
    </citation>
    <scope>IDENTIFICATION</scope>
</reference>
<dbReference type="AlphaFoldDB" id="A0A8C4L4I8"/>
<dbReference type="GeneTree" id="ENSGT00530000064721"/>
<proteinExistence type="predicted"/>
<keyword evidence="11" id="KW-1185">Reference proteome</keyword>
<feature type="domain" description="AP5B1 middle" evidence="7">
    <location>
        <begin position="586"/>
        <end position="951"/>
    </location>
</feature>